<dbReference type="InterPro" id="IPR011006">
    <property type="entry name" value="CheY-like_superfamily"/>
</dbReference>
<proteinExistence type="predicted"/>
<dbReference type="PANTHER" id="PTHR45566:SF1">
    <property type="entry name" value="HTH-TYPE TRANSCRIPTIONAL REGULATOR YHJB-RELATED"/>
    <property type="match status" value="1"/>
</dbReference>
<feature type="modified residue" description="4-aspartylphosphate" evidence="1">
    <location>
        <position position="54"/>
    </location>
</feature>
<evidence type="ECO:0000256" key="1">
    <source>
        <dbReference type="PROSITE-ProRule" id="PRU00169"/>
    </source>
</evidence>
<dbReference type="InterPro" id="IPR051015">
    <property type="entry name" value="EvgA-like"/>
</dbReference>
<evidence type="ECO:0000313" key="4">
    <source>
        <dbReference type="Proteomes" id="UP000323258"/>
    </source>
</evidence>
<dbReference type="GO" id="GO:0000160">
    <property type="term" value="P:phosphorelay signal transduction system"/>
    <property type="evidence" value="ECO:0007669"/>
    <property type="project" value="InterPro"/>
</dbReference>
<reference evidence="3 4" key="2">
    <citation type="submission" date="2019-09" db="EMBL/GenBank/DDBJ databases">
        <title>Mesorhizobium sp. MaA-C15 isolated from Microcystis aeruginosa.</title>
        <authorList>
            <person name="Jeong S.E."/>
            <person name="Jin H.M."/>
            <person name="Jeon C.O."/>
        </authorList>
    </citation>
    <scope>NUCLEOTIDE SEQUENCE [LARGE SCALE GENOMIC DNA]</scope>
    <source>
        <strain evidence="3 4">MaA-C15</strain>
    </source>
</reference>
<dbReference type="AlphaFoldDB" id="A0A5D4GXB5"/>
<protein>
    <submittedName>
        <fullName evidence="3">Response regulator transcription factor</fullName>
    </submittedName>
</protein>
<dbReference type="OrthoDB" id="7336721at2"/>
<gene>
    <name evidence="3" type="ORF">FY036_08025</name>
</gene>
<sequence>MHRALVVEDQNLMRLALMAELRAGLRDCYVAGAQTLPMAKQLLDQDQFDLVITDPGLPGFDPTSRHDRLHVVETIIEAAPGAAHLVVTGSDDEDEALACRLLGARAYICKTGLSQGELPLVLKQIDRGEFSIQLSDLDTAKLDLRFPTLTPREDEILAMMMHRNTGTKRRAVFQEMATKAGINAASAERYYKQARAKLLKLGRLPEGL</sequence>
<dbReference type="SUPFAM" id="SSF52172">
    <property type="entry name" value="CheY-like"/>
    <property type="match status" value="1"/>
</dbReference>
<accession>A0A5D4GXB5</accession>
<dbReference type="RefSeq" id="WP_148914185.1">
    <property type="nucleotide sequence ID" value="NZ_VSZS01000059.1"/>
</dbReference>
<keyword evidence="4" id="KW-1185">Reference proteome</keyword>
<evidence type="ECO:0000313" key="3">
    <source>
        <dbReference type="EMBL" id="TYR33511.1"/>
    </source>
</evidence>
<dbReference type="Proteomes" id="UP000323258">
    <property type="component" value="Unassembled WGS sequence"/>
</dbReference>
<dbReference type="SMART" id="SM00448">
    <property type="entry name" value="REC"/>
    <property type="match status" value="1"/>
</dbReference>
<dbReference type="EMBL" id="VSZS01000059">
    <property type="protein sequence ID" value="TYR33511.1"/>
    <property type="molecule type" value="Genomic_DNA"/>
</dbReference>
<dbReference type="PROSITE" id="PS50110">
    <property type="entry name" value="RESPONSE_REGULATORY"/>
    <property type="match status" value="1"/>
</dbReference>
<reference evidence="3 4" key="1">
    <citation type="submission" date="2019-08" db="EMBL/GenBank/DDBJ databases">
        <authorList>
            <person name="Seo Y.L."/>
        </authorList>
    </citation>
    <scope>NUCLEOTIDE SEQUENCE [LARGE SCALE GENOMIC DNA]</scope>
    <source>
        <strain evidence="3 4">MaA-C15</strain>
    </source>
</reference>
<feature type="domain" description="Response regulatory" evidence="2">
    <location>
        <begin position="3"/>
        <end position="125"/>
    </location>
</feature>
<dbReference type="Gene3D" id="3.40.50.2300">
    <property type="match status" value="1"/>
</dbReference>
<name>A0A5D4GXB5_9HYPH</name>
<dbReference type="Pfam" id="PF00072">
    <property type="entry name" value="Response_reg"/>
    <property type="match status" value="1"/>
</dbReference>
<dbReference type="PANTHER" id="PTHR45566">
    <property type="entry name" value="HTH-TYPE TRANSCRIPTIONAL REGULATOR YHJB-RELATED"/>
    <property type="match status" value="1"/>
</dbReference>
<dbReference type="InterPro" id="IPR001789">
    <property type="entry name" value="Sig_transdc_resp-reg_receiver"/>
</dbReference>
<comment type="caution">
    <text evidence="3">The sequence shown here is derived from an EMBL/GenBank/DDBJ whole genome shotgun (WGS) entry which is preliminary data.</text>
</comment>
<keyword evidence="1" id="KW-0597">Phosphoprotein</keyword>
<evidence type="ECO:0000259" key="2">
    <source>
        <dbReference type="PROSITE" id="PS50110"/>
    </source>
</evidence>
<organism evidence="3 4">
    <name type="scientific">Neoaquamicrobium microcysteis</name>
    <dbReference type="NCBI Taxonomy" id="2682781"/>
    <lineage>
        <taxon>Bacteria</taxon>
        <taxon>Pseudomonadati</taxon>
        <taxon>Pseudomonadota</taxon>
        <taxon>Alphaproteobacteria</taxon>
        <taxon>Hyphomicrobiales</taxon>
        <taxon>Phyllobacteriaceae</taxon>
        <taxon>Neoaquamicrobium</taxon>
    </lineage>
</organism>